<protein>
    <submittedName>
        <fullName evidence="1">Uncharacterized protein</fullName>
    </submittedName>
</protein>
<name>A0ACB9BT81_9ASTR</name>
<keyword evidence="2" id="KW-1185">Reference proteome</keyword>
<reference evidence="1 2" key="2">
    <citation type="journal article" date="2022" name="Mol. Ecol. Resour.">
        <title>The genomes of chicory, endive, great burdock and yacon provide insights into Asteraceae paleo-polyploidization history and plant inulin production.</title>
        <authorList>
            <person name="Fan W."/>
            <person name="Wang S."/>
            <person name="Wang H."/>
            <person name="Wang A."/>
            <person name="Jiang F."/>
            <person name="Liu H."/>
            <person name="Zhao H."/>
            <person name="Xu D."/>
            <person name="Zhang Y."/>
        </authorList>
    </citation>
    <scope>NUCLEOTIDE SEQUENCE [LARGE SCALE GENOMIC DNA]</scope>
    <source>
        <strain evidence="2">cv. Yunnan</strain>
        <tissue evidence="1">Leaves</tissue>
    </source>
</reference>
<gene>
    <name evidence="1" type="ORF">L1987_64968</name>
</gene>
<organism evidence="1 2">
    <name type="scientific">Smallanthus sonchifolius</name>
    <dbReference type="NCBI Taxonomy" id="185202"/>
    <lineage>
        <taxon>Eukaryota</taxon>
        <taxon>Viridiplantae</taxon>
        <taxon>Streptophyta</taxon>
        <taxon>Embryophyta</taxon>
        <taxon>Tracheophyta</taxon>
        <taxon>Spermatophyta</taxon>
        <taxon>Magnoliopsida</taxon>
        <taxon>eudicotyledons</taxon>
        <taxon>Gunneridae</taxon>
        <taxon>Pentapetalae</taxon>
        <taxon>asterids</taxon>
        <taxon>campanulids</taxon>
        <taxon>Asterales</taxon>
        <taxon>Asteraceae</taxon>
        <taxon>Asteroideae</taxon>
        <taxon>Heliantheae alliance</taxon>
        <taxon>Millerieae</taxon>
        <taxon>Smallanthus</taxon>
    </lineage>
</organism>
<dbReference type="Proteomes" id="UP001056120">
    <property type="component" value="Linkage Group LG22"/>
</dbReference>
<reference evidence="2" key="1">
    <citation type="journal article" date="2022" name="Mol. Ecol. Resour.">
        <title>The genomes of chicory, endive, great burdock and yacon provide insights into Asteraceae palaeo-polyploidization history and plant inulin production.</title>
        <authorList>
            <person name="Fan W."/>
            <person name="Wang S."/>
            <person name="Wang H."/>
            <person name="Wang A."/>
            <person name="Jiang F."/>
            <person name="Liu H."/>
            <person name="Zhao H."/>
            <person name="Xu D."/>
            <person name="Zhang Y."/>
        </authorList>
    </citation>
    <scope>NUCLEOTIDE SEQUENCE [LARGE SCALE GENOMIC DNA]</scope>
    <source>
        <strain evidence="2">cv. Yunnan</strain>
    </source>
</reference>
<evidence type="ECO:0000313" key="1">
    <source>
        <dbReference type="EMBL" id="KAI3725190.1"/>
    </source>
</evidence>
<comment type="caution">
    <text evidence="1">The sequence shown here is derived from an EMBL/GenBank/DDBJ whole genome shotgun (WGS) entry which is preliminary data.</text>
</comment>
<dbReference type="EMBL" id="CM042039">
    <property type="protein sequence ID" value="KAI3725190.1"/>
    <property type="molecule type" value="Genomic_DNA"/>
</dbReference>
<proteinExistence type="predicted"/>
<accession>A0ACB9BT81</accession>
<sequence>MDLGFCFYIFLHNACSVGFCWLFLFGADMAAKPLRLTDGVFEEQSAAYCLYDGRKCKKKKGDKVLLTYGT</sequence>
<evidence type="ECO:0000313" key="2">
    <source>
        <dbReference type="Proteomes" id="UP001056120"/>
    </source>
</evidence>